<reference evidence="1 2" key="1">
    <citation type="submission" date="2021-06" db="EMBL/GenBank/DDBJ databases">
        <authorList>
            <person name="Palmer J.M."/>
        </authorList>
    </citation>
    <scope>NUCLEOTIDE SEQUENCE [LARGE SCALE GENOMIC DNA]</scope>
    <source>
        <strain evidence="1 2">GA_2019</strain>
        <tissue evidence="1">Muscle</tissue>
    </source>
</reference>
<keyword evidence="2" id="KW-1185">Reference proteome</keyword>
<name>A0ABV0P4T8_9TELE</name>
<dbReference type="Proteomes" id="UP001476798">
    <property type="component" value="Unassembled WGS sequence"/>
</dbReference>
<evidence type="ECO:0000313" key="2">
    <source>
        <dbReference type="Proteomes" id="UP001476798"/>
    </source>
</evidence>
<accession>A0ABV0P4T8</accession>
<proteinExistence type="predicted"/>
<dbReference type="EMBL" id="JAHRIO010061185">
    <property type="protein sequence ID" value="MEQ2178628.1"/>
    <property type="molecule type" value="Genomic_DNA"/>
</dbReference>
<sequence length="104" mass="12219">MHSLICIGQQTTPTERLKSNTDPYTDTLALENENTLINTEMIHWSFPTDFLTFSYEPKTNNKRFKCLETKTSESHRICFIHIFQPKKQHEDDSLSTNKKRPITD</sequence>
<evidence type="ECO:0000313" key="1">
    <source>
        <dbReference type="EMBL" id="MEQ2178628.1"/>
    </source>
</evidence>
<protein>
    <submittedName>
        <fullName evidence="1">Uncharacterized protein</fullName>
    </submittedName>
</protein>
<organism evidence="1 2">
    <name type="scientific">Goodea atripinnis</name>
    <dbReference type="NCBI Taxonomy" id="208336"/>
    <lineage>
        <taxon>Eukaryota</taxon>
        <taxon>Metazoa</taxon>
        <taxon>Chordata</taxon>
        <taxon>Craniata</taxon>
        <taxon>Vertebrata</taxon>
        <taxon>Euteleostomi</taxon>
        <taxon>Actinopterygii</taxon>
        <taxon>Neopterygii</taxon>
        <taxon>Teleostei</taxon>
        <taxon>Neoteleostei</taxon>
        <taxon>Acanthomorphata</taxon>
        <taxon>Ovalentaria</taxon>
        <taxon>Atherinomorphae</taxon>
        <taxon>Cyprinodontiformes</taxon>
        <taxon>Goodeidae</taxon>
        <taxon>Goodea</taxon>
    </lineage>
</organism>
<gene>
    <name evidence="1" type="ORF">GOODEAATRI_016032</name>
</gene>
<comment type="caution">
    <text evidence="1">The sequence shown here is derived from an EMBL/GenBank/DDBJ whole genome shotgun (WGS) entry which is preliminary data.</text>
</comment>